<dbReference type="InterPro" id="IPR015300">
    <property type="entry name" value="DNA-bd_pseudobarrel_sf"/>
</dbReference>
<dbReference type="Proteomes" id="UP000327013">
    <property type="component" value="Chromosome 8"/>
</dbReference>
<evidence type="ECO:0000313" key="7">
    <source>
        <dbReference type="EMBL" id="KAE8123886.1"/>
    </source>
</evidence>
<protein>
    <recommendedName>
        <fullName evidence="6">TF-B3 domain-containing protein</fullName>
    </recommendedName>
</protein>
<dbReference type="Pfam" id="PF02362">
    <property type="entry name" value="B3"/>
    <property type="match status" value="1"/>
</dbReference>
<gene>
    <name evidence="7" type="ORF">FH972_018805</name>
</gene>
<dbReference type="SUPFAM" id="SSF101936">
    <property type="entry name" value="DNA-binding pseudobarrel domain"/>
    <property type="match status" value="1"/>
</dbReference>
<dbReference type="InterPro" id="IPR003340">
    <property type="entry name" value="B3_DNA-bd"/>
</dbReference>
<evidence type="ECO:0000259" key="6">
    <source>
        <dbReference type="PROSITE" id="PS50863"/>
    </source>
</evidence>
<dbReference type="SMART" id="SM01019">
    <property type="entry name" value="B3"/>
    <property type="match status" value="1"/>
</dbReference>
<dbReference type="PANTHER" id="PTHR31140:SF139">
    <property type="entry name" value="B3 DOMAIN-CONTAINING PROTEIN OS02G0455900-RELATED"/>
    <property type="match status" value="1"/>
</dbReference>
<evidence type="ECO:0000256" key="3">
    <source>
        <dbReference type="ARBA" id="ARBA00023125"/>
    </source>
</evidence>
<evidence type="ECO:0000256" key="1">
    <source>
        <dbReference type="ARBA" id="ARBA00004123"/>
    </source>
</evidence>
<keyword evidence="3" id="KW-0238">DNA-binding</keyword>
<keyword evidence="5" id="KW-0539">Nucleus</keyword>
<comment type="subcellular location">
    <subcellularLocation>
        <location evidence="1">Nucleus</location>
    </subcellularLocation>
</comment>
<evidence type="ECO:0000313" key="8">
    <source>
        <dbReference type="Proteomes" id="UP000327013"/>
    </source>
</evidence>
<proteinExistence type="predicted"/>
<keyword evidence="4" id="KW-0804">Transcription</keyword>
<dbReference type="EMBL" id="CM017328">
    <property type="protein sequence ID" value="KAE8123886.1"/>
    <property type="molecule type" value="Genomic_DNA"/>
</dbReference>
<dbReference type="GO" id="GO:0005634">
    <property type="term" value="C:nucleus"/>
    <property type="evidence" value="ECO:0007669"/>
    <property type="project" value="UniProtKB-SubCell"/>
</dbReference>
<keyword evidence="2" id="KW-0805">Transcription regulation</keyword>
<dbReference type="GO" id="GO:0003700">
    <property type="term" value="F:DNA-binding transcription factor activity"/>
    <property type="evidence" value="ECO:0007669"/>
    <property type="project" value="InterPro"/>
</dbReference>
<dbReference type="Gene3D" id="2.40.330.10">
    <property type="entry name" value="DNA-binding pseudobarrel domain"/>
    <property type="match status" value="1"/>
</dbReference>
<evidence type="ECO:0000256" key="4">
    <source>
        <dbReference type="ARBA" id="ARBA00023163"/>
    </source>
</evidence>
<reference evidence="7 8" key="1">
    <citation type="submission" date="2019-06" db="EMBL/GenBank/DDBJ databases">
        <title>A chromosomal-level reference genome of Carpinus fangiana (Coryloideae, Betulaceae).</title>
        <authorList>
            <person name="Yang X."/>
            <person name="Wang Z."/>
            <person name="Zhang L."/>
            <person name="Hao G."/>
            <person name="Liu J."/>
            <person name="Yang Y."/>
        </authorList>
    </citation>
    <scope>NUCLEOTIDE SEQUENCE [LARGE SCALE GENOMIC DNA]</scope>
    <source>
        <strain evidence="7">Cfa_2016G</strain>
        <tissue evidence="7">Leaf</tissue>
    </source>
</reference>
<keyword evidence="8" id="KW-1185">Reference proteome</keyword>
<dbReference type="PROSITE" id="PS50863">
    <property type="entry name" value="B3"/>
    <property type="match status" value="1"/>
</dbReference>
<accession>A0A5N6RN56</accession>
<evidence type="ECO:0000256" key="5">
    <source>
        <dbReference type="ARBA" id="ARBA00023242"/>
    </source>
</evidence>
<dbReference type="PANTHER" id="PTHR31140">
    <property type="entry name" value="B3 DOMAIN-CONTAINING TRANSCRIPTION FACTOR ABI3"/>
    <property type="match status" value="1"/>
</dbReference>
<dbReference type="CDD" id="cd10017">
    <property type="entry name" value="B3_DNA"/>
    <property type="match status" value="1"/>
</dbReference>
<dbReference type="GO" id="GO:0003677">
    <property type="term" value="F:DNA binding"/>
    <property type="evidence" value="ECO:0007669"/>
    <property type="project" value="UniProtKB-KW"/>
</dbReference>
<dbReference type="InterPro" id="IPR044800">
    <property type="entry name" value="LEC2-like"/>
</dbReference>
<feature type="domain" description="TF-B3" evidence="6">
    <location>
        <begin position="140"/>
        <end position="228"/>
    </location>
</feature>
<dbReference type="AlphaFoldDB" id="A0A5N6RN56"/>
<sequence>MEDRSLMEGFTLALNYTSTLQTLSNRKQRFAYHIRASLSDRRENKRKKRVLRWWNSCVLRFAAVKQRNFSGGLQDRVHLPRLAFAFVYASFLSRESSTLNSGMATSAGDADSASSGIYPEWPPPCDGHGSTEACSKCGSNKLYLPKPRAARFCPLANGSHPVSVYDVQMKRWPMRSRRSGRNAYLTQGWIRFAKENNLSVGDTITFYELKCRRETGTRVFMVGVSRKGCTQILGAPIIN</sequence>
<evidence type="ECO:0000256" key="2">
    <source>
        <dbReference type="ARBA" id="ARBA00023015"/>
    </source>
</evidence>
<organism evidence="7 8">
    <name type="scientific">Carpinus fangiana</name>
    <dbReference type="NCBI Taxonomy" id="176857"/>
    <lineage>
        <taxon>Eukaryota</taxon>
        <taxon>Viridiplantae</taxon>
        <taxon>Streptophyta</taxon>
        <taxon>Embryophyta</taxon>
        <taxon>Tracheophyta</taxon>
        <taxon>Spermatophyta</taxon>
        <taxon>Magnoliopsida</taxon>
        <taxon>eudicotyledons</taxon>
        <taxon>Gunneridae</taxon>
        <taxon>Pentapetalae</taxon>
        <taxon>rosids</taxon>
        <taxon>fabids</taxon>
        <taxon>Fagales</taxon>
        <taxon>Betulaceae</taxon>
        <taxon>Carpinus</taxon>
    </lineage>
</organism>
<name>A0A5N6RN56_9ROSI</name>